<proteinExistence type="predicted"/>
<dbReference type="EMBL" id="FLRH01000003">
    <property type="protein sequence ID" value="SBT66835.1"/>
    <property type="molecule type" value="Genomic_DNA"/>
</dbReference>
<reference evidence="3" key="1">
    <citation type="submission" date="2016-06" db="EMBL/GenBank/DDBJ databases">
        <authorList>
            <person name="Varghese N."/>
            <person name="Submissions Spin"/>
        </authorList>
    </citation>
    <scope>NUCLEOTIDE SEQUENCE [LARGE SCALE GENOMIC DNA]</scope>
    <source>
        <strain evidence="3">DSM 45794</strain>
    </source>
</reference>
<feature type="region of interest" description="Disordered" evidence="1">
    <location>
        <begin position="319"/>
        <end position="348"/>
    </location>
</feature>
<dbReference type="RefSeq" id="WP_091574795.1">
    <property type="nucleotide sequence ID" value="NZ_FLRH01000003.1"/>
</dbReference>
<evidence type="ECO:0000256" key="1">
    <source>
        <dbReference type="SAM" id="MobiDB-lite"/>
    </source>
</evidence>
<name>A0A1A9BBF3_9ACTN</name>
<accession>A0A1A9BBF3</accession>
<dbReference type="AlphaFoldDB" id="A0A1A9BBF3"/>
<dbReference type="Proteomes" id="UP000199558">
    <property type="component" value="Unassembled WGS sequence"/>
</dbReference>
<evidence type="ECO:0000313" key="2">
    <source>
        <dbReference type="EMBL" id="SBT66835.1"/>
    </source>
</evidence>
<keyword evidence="3" id="KW-1185">Reference proteome</keyword>
<protein>
    <submittedName>
        <fullName evidence="2">Uncharacterized protein</fullName>
    </submittedName>
</protein>
<evidence type="ECO:0000313" key="3">
    <source>
        <dbReference type="Proteomes" id="UP000199558"/>
    </source>
</evidence>
<organism evidence="2 3">
    <name type="scientific">Micromonospora sediminicola</name>
    <dbReference type="NCBI Taxonomy" id="946078"/>
    <lineage>
        <taxon>Bacteria</taxon>
        <taxon>Bacillati</taxon>
        <taxon>Actinomycetota</taxon>
        <taxon>Actinomycetes</taxon>
        <taxon>Micromonosporales</taxon>
        <taxon>Micromonosporaceae</taxon>
        <taxon>Micromonospora</taxon>
    </lineage>
</organism>
<dbReference type="OrthoDB" id="9810518at2"/>
<gene>
    <name evidence="2" type="ORF">GA0070622_3865</name>
</gene>
<sequence length="348" mass="37431">MTVIDQAVWDRWYDDDREGPGIAILLADAGPVTALLPVVREVVDRSLLAPPDGVEDPADIDEVVPTPDGVCLGAVDGAELRPRLEPIAAELGRRGVGGALVPYPVPDAPPPASWWHADIVQCRLAVDPAPERGLREGLTAALSWLAVTDWSTVGVSIGAVPWSRAAADLVLDLVPAGLAVSPRHPAQILVADGRRFRLVRFVPETGHLVFATGAADHLGPDATDATARIVQALEVGSPRSRYGFARRARGLLDLGGPWHRPEDRPGVLPTAVDEREFEERGVLDVFGAQLVPRSWGLSWPADRWSVRPVGDKDLVVARDPGPWWTSPRPDPRARAQGRVDVATHLPPD</sequence>